<dbReference type="PIRSF" id="PIRSF038991">
    <property type="entry name" value="Protein_AbrB"/>
    <property type="match status" value="1"/>
</dbReference>
<name>A0ABX8X251_9CYAN</name>
<dbReference type="NCBIfam" id="TIGR03082">
    <property type="entry name" value="Gneg_AbrB_dup"/>
    <property type="match status" value="1"/>
</dbReference>
<evidence type="ECO:0000313" key="2">
    <source>
        <dbReference type="EMBL" id="QYX32759.1"/>
    </source>
</evidence>
<feature type="transmembrane region" description="Helical" evidence="1">
    <location>
        <begin position="41"/>
        <end position="57"/>
    </location>
</feature>
<feature type="transmembrane region" description="Helical" evidence="1">
    <location>
        <begin position="160"/>
        <end position="178"/>
    </location>
</feature>
<accession>A0ABX8X251</accession>
<dbReference type="PANTHER" id="PTHR38457">
    <property type="entry name" value="REGULATOR ABRB-RELATED"/>
    <property type="match status" value="1"/>
</dbReference>
<evidence type="ECO:0000313" key="3">
    <source>
        <dbReference type="Proteomes" id="UP000826540"/>
    </source>
</evidence>
<feature type="transmembrane region" description="Helical" evidence="1">
    <location>
        <begin position="198"/>
        <end position="220"/>
    </location>
</feature>
<dbReference type="InterPro" id="IPR007820">
    <property type="entry name" value="AbrB_fam"/>
</dbReference>
<feature type="transmembrane region" description="Helical" evidence="1">
    <location>
        <begin position="282"/>
        <end position="301"/>
    </location>
</feature>
<reference evidence="2 3" key="1">
    <citation type="journal article" date="2022" name="J. Am. Chem. Soc.">
        <title>Biosynthesis of Guanitoxin Enables Global Environmental Detection in Freshwater Cyanobacteria.</title>
        <authorList>
            <person name="Lima S.T."/>
            <person name="Fallon T.R."/>
            <person name="Cordoza J.L."/>
            <person name="Chekan J.R."/>
            <person name="Delbaje E."/>
            <person name="Hopiavuori A.R."/>
            <person name="Alvarenga D.O."/>
            <person name="Wood S.M."/>
            <person name="Luhavaya H."/>
            <person name="Baumgartner J.T."/>
            <person name="Dorr F.A."/>
            <person name="Etchegaray A."/>
            <person name="Pinto E."/>
            <person name="McKinnie S.M.K."/>
            <person name="Fiore M.F."/>
            <person name="Moore B.S."/>
        </authorList>
    </citation>
    <scope>NUCLEOTIDE SEQUENCE [LARGE SCALE GENOMIC DNA]</scope>
    <source>
        <strain evidence="2 3">ITEP-024</strain>
    </source>
</reference>
<keyword evidence="1" id="KW-0812">Transmembrane</keyword>
<feature type="transmembrane region" description="Helical" evidence="1">
    <location>
        <begin position="69"/>
        <end position="87"/>
    </location>
</feature>
<dbReference type="RefSeq" id="WP_220610613.1">
    <property type="nucleotide sequence ID" value="NZ_CP080598.1"/>
</dbReference>
<feature type="transmembrane region" description="Helical" evidence="1">
    <location>
        <begin position="12"/>
        <end position="35"/>
    </location>
</feature>
<organism evidence="2 3">
    <name type="scientific">Sphaerospermopsis torques-reginae ITEP-024</name>
    <dbReference type="NCBI Taxonomy" id="984208"/>
    <lineage>
        <taxon>Bacteria</taxon>
        <taxon>Bacillati</taxon>
        <taxon>Cyanobacteriota</taxon>
        <taxon>Cyanophyceae</taxon>
        <taxon>Nostocales</taxon>
        <taxon>Aphanizomenonaceae</taxon>
        <taxon>Sphaerospermopsis</taxon>
        <taxon>Sphaerospermopsis torques-reginae</taxon>
    </lineage>
</organism>
<feature type="transmembrane region" description="Helical" evidence="1">
    <location>
        <begin position="93"/>
        <end position="113"/>
    </location>
</feature>
<keyword evidence="1" id="KW-1133">Transmembrane helix</keyword>
<keyword evidence="3" id="KW-1185">Reference proteome</keyword>
<dbReference type="EMBL" id="CP080598">
    <property type="protein sequence ID" value="QYX32759.1"/>
    <property type="molecule type" value="Genomic_DNA"/>
</dbReference>
<dbReference type="Proteomes" id="UP000826540">
    <property type="component" value="Chromosome"/>
</dbReference>
<sequence length="379" mass="40424">MNDNMNVFQSNVSYLPTIAKTVALLFAASVAGFLFDWLHTPLGWLIGPLVVGIIYTMNQESSQPMSPAFSMIAQAVLGISVATQFSWDSVSMMSTYAIPLLICIAITSSASIFKGYLLSRLAGLDWTTGLLASIPCIIPSLITLSEEVGADTIAVTILQYLRSLLIIVVVPIGVSLLVPSADADFPRQAIATLPATSIAIPMSLNLFIVVVCSGLGVWLGSQIRFPASLFFGPLFVGLVACSVLPYNIQVPDNIFNSALVLIGFATGLQFNFQGLRPLVKAVLIEVVLALLLILLCAVVGYEFHLVTNIDTITAILGSMPTGTQAMVASTLEFGGDTSLVVSMHLTRMFIILGLRSLLVTPLIKHQLSVTTEPSKGFTP</sequence>
<dbReference type="InterPro" id="IPR017516">
    <property type="entry name" value="AbrB_dup"/>
</dbReference>
<evidence type="ECO:0000256" key="1">
    <source>
        <dbReference type="SAM" id="Phobius"/>
    </source>
</evidence>
<gene>
    <name evidence="2" type="ORF">K2F26_05195</name>
</gene>
<feature type="transmembrane region" description="Helical" evidence="1">
    <location>
        <begin position="227"/>
        <end position="248"/>
    </location>
</feature>
<proteinExistence type="predicted"/>
<keyword evidence="1" id="KW-0472">Membrane</keyword>
<protein>
    <submittedName>
        <fullName evidence="2">AbrB family transcriptional regulator</fullName>
    </submittedName>
</protein>
<dbReference type="PANTHER" id="PTHR38457:SF1">
    <property type="entry name" value="REGULATOR ABRB-RELATED"/>
    <property type="match status" value="1"/>
</dbReference>
<dbReference type="Pfam" id="PF05145">
    <property type="entry name" value="AbrB"/>
    <property type="match status" value="1"/>
</dbReference>